<sequence length="74" mass="8684">MLLLAFQASPIHLKRKKEKKESRISSGGFKRSQVFLKKYYPTRVCSISFLVINHNEGLEKYKTRVEILSKTRRA</sequence>
<evidence type="ECO:0000313" key="1">
    <source>
        <dbReference type="EMBL" id="MDR6845365.1"/>
    </source>
</evidence>
<organism evidence="1 2">
    <name type="scientific">Flavobacterium granuli</name>
    <dbReference type="NCBI Taxonomy" id="280093"/>
    <lineage>
        <taxon>Bacteria</taxon>
        <taxon>Pseudomonadati</taxon>
        <taxon>Bacteroidota</taxon>
        <taxon>Flavobacteriia</taxon>
        <taxon>Flavobacteriales</taxon>
        <taxon>Flavobacteriaceae</taxon>
        <taxon>Flavobacterium</taxon>
    </lineage>
</organism>
<dbReference type="EMBL" id="JAVDTX010000004">
    <property type="protein sequence ID" value="MDR6845365.1"/>
    <property type="molecule type" value="Genomic_DNA"/>
</dbReference>
<protein>
    <submittedName>
        <fullName evidence="1">Uncharacterized protein</fullName>
    </submittedName>
</protein>
<evidence type="ECO:0000313" key="2">
    <source>
        <dbReference type="Proteomes" id="UP001261871"/>
    </source>
</evidence>
<name>A0ABU1S2Y0_9FLAO</name>
<accession>A0ABU1S2Y0</accession>
<proteinExistence type="predicted"/>
<keyword evidence="2" id="KW-1185">Reference proteome</keyword>
<reference evidence="1 2" key="1">
    <citation type="submission" date="2023-07" db="EMBL/GenBank/DDBJ databases">
        <title>Sorghum-associated microbial communities from plants grown in Nebraska, USA.</title>
        <authorList>
            <person name="Schachtman D."/>
        </authorList>
    </citation>
    <scope>NUCLEOTIDE SEQUENCE [LARGE SCALE GENOMIC DNA]</scope>
    <source>
        <strain evidence="1 2">BE124</strain>
    </source>
</reference>
<comment type="caution">
    <text evidence="1">The sequence shown here is derived from an EMBL/GenBank/DDBJ whole genome shotgun (WGS) entry which is preliminary data.</text>
</comment>
<gene>
    <name evidence="1" type="ORF">J2W95_002072</name>
</gene>
<dbReference type="Proteomes" id="UP001261871">
    <property type="component" value="Unassembled WGS sequence"/>
</dbReference>